<accession>A0AB40D7S7</accession>
<dbReference type="AlphaFoldDB" id="A0AB40D7S7"/>
<dbReference type="Gene3D" id="2.40.70.10">
    <property type="entry name" value="Acid Proteases"/>
    <property type="match status" value="1"/>
</dbReference>
<gene>
    <name evidence="2" type="primary">LOC120284087</name>
</gene>
<dbReference type="RefSeq" id="XP_039146832.1">
    <property type="nucleotide sequence ID" value="XM_039290898.1"/>
</dbReference>
<sequence length="339" mass="38875">MEIKDKRGTKNVVADHLSRLEQCGGQEPASKEINDFFLEEHLYAVQSSESKDTPWFTDFANYLSGIVLKQGLTFQQKKKFFSDLKNYFWEDPYLFHICADMWLEDVYQGKKVTTSLHIVIPGHEEMMRNTNAIVRNLEHHIAQMSKIIEERLPDSLPSNTEINPKESLKLYAKFLKELITNKRKLDELSSETLSEEYSALITNKLPKKEKDLGGFVIFYIIGGLINEKALANLGASINLTPYRIFEKLILGEPKPTTITLQLVDRSIRQPRGIIEDVFVKVDKFIFPVDIVILDVDDKVEGKHSKILEDESLEADAPDDLVDEVYCQELVVARVPLIQE</sequence>
<protein>
    <submittedName>
        <fullName evidence="2">Uncharacterized protein LOC120284087</fullName>
    </submittedName>
</protein>
<dbReference type="GeneID" id="120284087"/>
<reference evidence="2" key="1">
    <citation type="submission" date="2025-08" db="UniProtKB">
        <authorList>
            <consortium name="RefSeq"/>
        </authorList>
    </citation>
    <scope>IDENTIFICATION</scope>
</reference>
<dbReference type="InterPro" id="IPR021109">
    <property type="entry name" value="Peptidase_aspartic_dom_sf"/>
</dbReference>
<dbReference type="PANTHER" id="PTHR33067">
    <property type="entry name" value="RNA-DIRECTED DNA POLYMERASE-RELATED"/>
    <property type="match status" value="1"/>
</dbReference>
<proteinExistence type="predicted"/>
<keyword evidence="1" id="KW-1185">Reference proteome</keyword>
<dbReference type="CDD" id="cd00303">
    <property type="entry name" value="retropepsin_like"/>
    <property type="match status" value="1"/>
</dbReference>
<evidence type="ECO:0000313" key="1">
    <source>
        <dbReference type="Proteomes" id="UP001515500"/>
    </source>
</evidence>
<dbReference type="Proteomes" id="UP001515500">
    <property type="component" value="Chromosome 19"/>
</dbReference>
<dbReference type="PANTHER" id="PTHR33067:SF9">
    <property type="entry name" value="RNA-DIRECTED DNA POLYMERASE"/>
    <property type="match status" value="1"/>
</dbReference>
<name>A0AB40D7S7_DIOCR</name>
<evidence type="ECO:0000313" key="2">
    <source>
        <dbReference type="RefSeq" id="XP_039146832.1"/>
    </source>
</evidence>
<organism evidence="1 2">
    <name type="scientific">Dioscorea cayennensis subsp. rotundata</name>
    <name type="common">White Guinea yam</name>
    <name type="synonym">Dioscorea rotundata</name>
    <dbReference type="NCBI Taxonomy" id="55577"/>
    <lineage>
        <taxon>Eukaryota</taxon>
        <taxon>Viridiplantae</taxon>
        <taxon>Streptophyta</taxon>
        <taxon>Embryophyta</taxon>
        <taxon>Tracheophyta</taxon>
        <taxon>Spermatophyta</taxon>
        <taxon>Magnoliopsida</taxon>
        <taxon>Liliopsida</taxon>
        <taxon>Dioscoreales</taxon>
        <taxon>Dioscoreaceae</taxon>
        <taxon>Dioscorea</taxon>
    </lineage>
</organism>